<comment type="similarity">
    <text evidence="2">Belongs to the TsaE family.</text>
</comment>
<evidence type="ECO:0000256" key="8">
    <source>
        <dbReference type="ARBA" id="ARBA00022840"/>
    </source>
</evidence>
<evidence type="ECO:0000256" key="7">
    <source>
        <dbReference type="ARBA" id="ARBA00022741"/>
    </source>
</evidence>
<keyword evidence="4" id="KW-0963">Cytoplasm</keyword>
<keyword evidence="7" id="KW-0547">Nucleotide-binding</keyword>
<evidence type="ECO:0000313" key="12">
    <source>
        <dbReference type="EMBL" id="CAB4862153.1"/>
    </source>
</evidence>
<dbReference type="EMBL" id="CAEZXH010000122">
    <property type="protein sequence ID" value="CAB4694848.1"/>
    <property type="molecule type" value="Genomic_DNA"/>
</dbReference>
<dbReference type="GO" id="GO:0002949">
    <property type="term" value="P:tRNA threonylcarbamoyladenosine modification"/>
    <property type="evidence" value="ECO:0007669"/>
    <property type="project" value="InterPro"/>
</dbReference>
<dbReference type="NCBIfam" id="TIGR00150">
    <property type="entry name" value="T6A_YjeE"/>
    <property type="match status" value="1"/>
</dbReference>
<comment type="subcellular location">
    <subcellularLocation>
        <location evidence="1">Cytoplasm</location>
    </subcellularLocation>
</comment>
<sequence length="135" mass="14823">MQQFGLKLAANLQIGDLIILEGPLGAGKTRLAQSIGKGLLVKSEITSPTFVIAKNYLGRTPFIHADAYRLLDSPTGGLQDLDLDIENSITVVEWGKNFAKQLNDQYLLITISIVDDSKRQLAISSVGERWKNLNL</sequence>
<evidence type="ECO:0000256" key="2">
    <source>
        <dbReference type="ARBA" id="ARBA00007599"/>
    </source>
</evidence>
<evidence type="ECO:0000256" key="9">
    <source>
        <dbReference type="ARBA" id="ARBA00022842"/>
    </source>
</evidence>
<organism evidence="11">
    <name type="scientific">freshwater metagenome</name>
    <dbReference type="NCBI Taxonomy" id="449393"/>
    <lineage>
        <taxon>unclassified sequences</taxon>
        <taxon>metagenomes</taxon>
        <taxon>ecological metagenomes</taxon>
    </lineage>
</organism>
<reference evidence="11" key="1">
    <citation type="submission" date="2020-05" db="EMBL/GenBank/DDBJ databases">
        <authorList>
            <person name="Chiriac C."/>
            <person name="Salcher M."/>
            <person name="Ghai R."/>
            <person name="Kavagutti S V."/>
        </authorList>
    </citation>
    <scope>NUCLEOTIDE SEQUENCE</scope>
</reference>
<keyword evidence="8" id="KW-0067">ATP-binding</keyword>
<dbReference type="GO" id="GO:0005524">
    <property type="term" value="F:ATP binding"/>
    <property type="evidence" value="ECO:0007669"/>
    <property type="project" value="UniProtKB-KW"/>
</dbReference>
<dbReference type="EMBL" id="CAFBLI010000024">
    <property type="protein sequence ID" value="CAB4862153.1"/>
    <property type="molecule type" value="Genomic_DNA"/>
</dbReference>
<dbReference type="GO" id="GO:0046872">
    <property type="term" value="F:metal ion binding"/>
    <property type="evidence" value="ECO:0007669"/>
    <property type="project" value="UniProtKB-KW"/>
</dbReference>
<evidence type="ECO:0000256" key="5">
    <source>
        <dbReference type="ARBA" id="ARBA00022694"/>
    </source>
</evidence>
<evidence type="ECO:0000256" key="1">
    <source>
        <dbReference type="ARBA" id="ARBA00004496"/>
    </source>
</evidence>
<evidence type="ECO:0000313" key="11">
    <source>
        <dbReference type="EMBL" id="CAB4694848.1"/>
    </source>
</evidence>
<evidence type="ECO:0000256" key="3">
    <source>
        <dbReference type="ARBA" id="ARBA00019010"/>
    </source>
</evidence>
<keyword evidence="9" id="KW-0460">Magnesium</keyword>
<keyword evidence="5" id="KW-0819">tRNA processing</keyword>
<dbReference type="PANTHER" id="PTHR33540:SF2">
    <property type="entry name" value="TRNA THREONYLCARBAMOYLADENOSINE BIOSYNTHESIS PROTEIN TSAE"/>
    <property type="match status" value="1"/>
</dbReference>
<dbReference type="Gene3D" id="3.40.50.300">
    <property type="entry name" value="P-loop containing nucleotide triphosphate hydrolases"/>
    <property type="match status" value="1"/>
</dbReference>
<dbReference type="GO" id="GO:0005737">
    <property type="term" value="C:cytoplasm"/>
    <property type="evidence" value="ECO:0007669"/>
    <property type="project" value="UniProtKB-SubCell"/>
</dbReference>
<proteinExistence type="inferred from homology"/>
<evidence type="ECO:0000256" key="6">
    <source>
        <dbReference type="ARBA" id="ARBA00022723"/>
    </source>
</evidence>
<dbReference type="InterPro" id="IPR027417">
    <property type="entry name" value="P-loop_NTPase"/>
</dbReference>
<dbReference type="Pfam" id="PF02367">
    <property type="entry name" value="TsaE"/>
    <property type="match status" value="1"/>
</dbReference>
<name>A0A6J6PEE9_9ZZZZ</name>
<keyword evidence="6" id="KW-0479">Metal-binding</keyword>
<dbReference type="AlphaFoldDB" id="A0A6J6PEE9"/>
<evidence type="ECO:0000256" key="10">
    <source>
        <dbReference type="ARBA" id="ARBA00032441"/>
    </source>
</evidence>
<dbReference type="SUPFAM" id="SSF52540">
    <property type="entry name" value="P-loop containing nucleoside triphosphate hydrolases"/>
    <property type="match status" value="1"/>
</dbReference>
<protein>
    <recommendedName>
        <fullName evidence="3">tRNA threonylcarbamoyladenosine biosynthesis protein TsaE</fullName>
    </recommendedName>
    <alternativeName>
        <fullName evidence="10">t(6)A37 threonylcarbamoyladenosine biosynthesis protein TsaE</fullName>
    </alternativeName>
</protein>
<gene>
    <name evidence="11" type="ORF">UFOPK2360_01331</name>
    <name evidence="12" type="ORF">UFOPK3306_00479</name>
</gene>
<dbReference type="InterPro" id="IPR003442">
    <property type="entry name" value="T6A_TsaE"/>
</dbReference>
<dbReference type="PANTHER" id="PTHR33540">
    <property type="entry name" value="TRNA THREONYLCARBAMOYLADENOSINE BIOSYNTHESIS PROTEIN TSAE"/>
    <property type="match status" value="1"/>
</dbReference>
<accession>A0A6J6PEE9</accession>
<evidence type="ECO:0000256" key="4">
    <source>
        <dbReference type="ARBA" id="ARBA00022490"/>
    </source>
</evidence>